<evidence type="ECO:0000313" key="2">
    <source>
        <dbReference type="WBParaSite" id="jg21533"/>
    </source>
</evidence>
<accession>A0A915DPB5</accession>
<dbReference type="Proteomes" id="UP000887574">
    <property type="component" value="Unplaced"/>
</dbReference>
<protein>
    <submittedName>
        <fullName evidence="2">Uncharacterized protein</fullName>
    </submittedName>
</protein>
<sequence length="92" mass="10759">MEEEEEPRPWSEASSPLRLDSRLRKLMDQLNDIRDSELLYLCADTLIEYDASVVNIDKHGRMDFDLCQVKIETVGILEQVFSTFYNNTSSKR</sequence>
<dbReference type="WBParaSite" id="jg21533">
    <property type="protein sequence ID" value="jg21533"/>
    <property type="gene ID" value="jg21533"/>
</dbReference>
<keyword evidence="1" id="KW-1185">Reference proteome</keyword>
<organism evidence="1 2">
    <name type="scientific">Ditylenchus dipsaci</name>
    <dbReference type="NCBI Taxonomy" id="166011"/>
    <lineage>
        <taxon>Eukaryota</taxon>
        <taxon>Metazoa</taxon>
        <taxon>Ecdysozoa</taxon>
        <taxon>Nematoda</taxon>
        <taxon>Chromadorea</taxon>
        <taxon>Rhabditida</taxon>
        <taxon>Tylenchina</taxon>
        <taxon>Tylenchomorpha</taxon>
        <taxon>Sphaerularioidea</taxon>
        <taxon>Anguinidae</taxon>
        <taxon>Anguininae</taxon>
        <taxon>Ditylenchus</taxon>
    </lineage>
</organism>
<proteinExistence type="predicted"/>
<reference evidence="2" key="1">
    <citation type="submission" date="2022-11" db="UniProtKB">
        <authorList>
            <consortium name="WormBaseParasite"/>
        </authorList>
    </citation>
    <scope>IDENTIFICATION</scope>
</reference>
<dbReference type="AlphaFoldDB" id="A0A915DPB5"/>
<name>A0A915DPB5_9BILA</name>
<evidence type="ECO:0000313" key="1">
    <source>
        <dbReference type="Proteomes" id="UP000887574"/>
    </source>
</evidence>